<dbReference type="KEGG" id="sapo:SAPIO_CDS5507"/>
<keyword evidence="8" id="KW-1185">Reference proteome</keyword>
<evidence type="ECO:0000259" key="4">
    <source>
        <dbReference type="Pfam" id="PF03178"/>
    </source>
</evidence>
<dbReference type="HOGENOM" id="CLU_002414_2_1_1"/>
<sequence>MQCYTELTAPTAVTHSLTLPFLSHDSNNLVIAKGSLLQIFGTKAIPVEVDNALRQDSPSNTTPSLAFESRRGDDDHLESSLLAEGIHRADRGNNTKLVLVAEYPLAGTVCGLAAVNIQGSKSGGHGLLVALQTAKTCLVQWNPDTHTIIDTSVHFYENEDGSSFDLPLSEYETVLQADPGSRCAAMKFGLRSLAILPFKQASADIEMDDWDVDLDGPRPAKEAPPEASDKATTNGVIKETPYTESFVLRFPQLDPKLLFPEHFAFLYEYREPTFGILSSTQQEAYFLSRKDHMSYKVFTLDLHQRASTTILAVDNLPDDVHRVIPLPAPVGGALLVGDNELIHIDQSGRANGVGVNPFAKICTAFPLADQSSLHLQLEHCVIEQLAPESAELLMVLNTGKMAIISFKIDGRTVTGVSVRIISQECGGNIIPSRISCISKVDKQALFIGSTTSDSLVVGWTRKHSQSARRKSRLVDPSLEYELDDLDIEDEDDDDDLYGDSTSPSSVGNQNGTNGPVKDGDLIFRVQDTLPSIAPIRDISPGRAAFFPNSEEKRNSEGVVSPLQLACAVGRGNAGSIAILNKNIQPNVIGRFEFPEARGIWTMSVQKPIPKALQAEKEISAAIGSDYGAAAEFDRFMIVAKVDLDGYETSDVYAVTAAGFEALTGTEFDPAAGFTVEAGAMGKHKRVIQVLKSEVRCYDGDLGLSQIIPMLDEETGADPRVVSGSIADPFLLLIRDDSSVWIAQIDNNCELEEMERIDDKLTSTKWLSGCLYTDTEGHFIKDRQSPNSPNILAFLVNTAGALYVYSLPDLSKPIFVAEGLAYLPPFLSTDFSTRRGTPKESLTEVLVTDLGDTTYKSPYLIVRNSTNDLTIYQPILRQGGDSFSKALHFKKLRNPALASNPETPAPQDDTTPQEPRFVPLRACANVGGYSTVFLPGTSPSFLMKSNKSTPKLIGLQGRSVRGMSSFHTEGCERGFIYADCEGIARVTQLPAKTSLAELGISVRKIPLNFNVKQIAYHTAMEIYAVGGSVLEPFELPKDDEHRKEWTRENIDMKPMVERGVVKLVNPANWSVIQTIDYEPFEDVLCLKALNLEVSEVTKERRQLVVVGTGTRKGEDLPIRGRVYVYDVVAVIPEAGRPETNKKLKLIAKEDIPRGAVTAVSEIGTQGLMLVAQGQKCMVRGLKEDGSLLPVAFMDMSCYVTAAKELRASGLCVMADAAKGVWFTGCTEEPYRMQLFGKSTTNLEVVTADFLPDGKNLYLVAADMNGEIHVFQYDPEHPKSLQGHLLLHKTTFCTSSNGPTVTLLLPRTTTTSSSASNPLQPPQQNGHDPGTFQTHILLMASESGMLSTISPLPEAAYRRLLSLTAQLVTALPTAAGTNPKAYRMPHPAAGTVGVDTASGRTMIDGAVLARWGELGTGRRAELAGRTGYAGVEQVRGELESLLGWAGLAYY</sequence>
<dbReference type="Gene3D" id="2.130.10.10">
    <property type="entry name" value="YVTN repeat-like/Quinoprotein amine dehydrogenase"/>
    <property type="match status" value="2"/>
</dbReference>
<comment type="subcellular location">
    <subcellularLocation>
        <location evidence="1">Nucleus</location>
    </subcellularLocation>
</comment>
<evidence type="ECO:0000259" key="6">
    <source>
        <dbReference type="Pfam" id="PF23726"/>
    </source>
</evidence>
<dbReference type="OMA" id="PMTKFKL"/>
<reference evidence="7 8" key="1">
    <citation type="journal article" date="2014" name="Genome Announc.">
        <title>Draft genome sequence of the pathogenic fungus Scedosporium apiospermum.</title>
        <authorList>
            <person name="Vandeputte P."/>
            <person name="Ghamrawi S."/>
            <person name="Rechenmann M."/>
            <person name="Iltis A."/>
            <person name="Giraud S."/>
            <person name="Fleury M."/>
            <person name="Thornton C."/>
            <person name="Delhaes L."/>
            <person name="Meyer W."/>
            <person name="Papon N."/>
            <person name="Bouchara J.P."/>
        </authorList>
    </citation>
    <scope>NUCLEOTIDE SEQUENCE [LARGE SCALE GENOMIC DNA]</scope>
    <source>
        <strain evidence="7 8">IHEM 14462</strain>
    </source>
</reference>
<feature type="domain" description="RSE1/DDB1/CPSF1 second beta-propeller" evidence="6">
    <location>
        <begin position="585"/>
        <end position="985"/>
    </location>
</feature>
<evidence type="ECO:0000259" key="5">
    <source>
        <dbReference type="Pfam" id="PF10433"/>
    </source>
</evidence>
<proteinExistence type="predicted"/>
<feature type="region of interest" description="Disordered" evidence="3">
    <location>
        <begin position="1307"/>
        <end position="1327"/>
    </location>
</feature>
<dbReference type="InterPro" id="IPR018846">
    <property type="entry name" value="Beta-prop_RSE1/DDB1/CPSF1_1st"/>
</dbReference>
<name>A0A084G4S8_PSEDA</name>
<dbReference type="GO" id="GO:0005634">
    <property type="term" value="C:nucleus"/>
    <property type="evidence" value="ECO:0007669"/>
    <property type="project" value="UniProtKB-SubCell"/>
</dbReference>
<dbReference type="EMBL" id="JOWA01000099">
    <property type="protein sequence ID" value="KEZ42340.1"/>
    <property type="molecule type" value="Genomic_DNA"/>
</dbReference>
<accession>A0A084G4S8</accession>
<dbReference type="InterPro" id="IPR058543">
    <property type="entry name" value="Beta-prop_RSE1/DDB1/CPSF1_2nd"/>
</dbReference>
<dbReference type="InterPro" id="IPR050358">
    <property type="entry name" value="RSE1/DDB1/CFT1"/>
</dbReference>
<feature type="compositionally biased region" description="Low complexity" evidence="3">
    <location>
        <begin position="1307"/>
        <end position="1316"/>
    </location>
</feature>
<organism evidence="7 8">
    <name type="scientific">Pseudallescheria apiosperma</name>
    <name type="common">Scedosporium apiospermum</name>
    <dbReference type="NCBI Taxonomy" id="563466"/>
    <lineage>
        <taxon>Eukaryota</taxon>
        <taxon>Fungi</taxon>
        <taxon>Dikarya</taxon>
        <taxon>Ascomycota</taxon>
        <taxon>Pezizomycotina</taxon>
        <taxon>Sordariomycetes</taxon>
        <taxon>Hypocreomycetidae</taxon>
        <taxon>Microascales</taxon>
        <taxon>Microascaceae</taxon>
        <taxon>Scedosporium</taxon>
    </lineage>
</organism>
<dbReference type="GO" id="GO:0003676">
    <property type="term" value="F:nucleic acid binding"/>
    <property type="evidence" value="ECO:0007669"/>
    <property type="project" value="InterPro"/>
</dbReference>
<dbReference type="OrthoDB" id="6109at2759"/>
<feature type="compositionally biased region" description="Acidic residues" evidence="3">
    <location>
        <begin position="484"/>
        <end position="497"/>
    </location>
</feature>
<dbReference type="RefSeq" id="XP_016642139.1">
    <property type="nucleotide sequence ID" value="XM_016787824.1"/>
</dbReference>
<feature type="domain" description="RSE1/DDB1/CPSF1 first beta-propeller" evidence="5">
    <location>
        <begin position="93"/>
        <end position="473"/>
    </location>
</feature>
<feature type="compositionally biased region" description="Polar residues" evidence="3">
    <location>
        <begin position="500"/>
        <end position="513"/>
    </location>
</feature>
<dbReference type="Pfam" id="PF23726">
    <property type="entry name" value="Beta-prop_RSE1_2nd"/>
    <property type="match status" value="1"/>
</dbReference>
<gene>
    <name evidence="7" type="ORF">SAPIO_CDS5507</name>
</gene>
<dbReference type="Pfam" id="PF10433">
    <property type="entry name" value="Beta-prop_RSE1_1st"/>
    <property type="match status" value="1"/>
</dbReference>
<protein>
    <submittedName>
        <fullName evidence="7">Protein cft-1</fullName>
    </submittedName>
</protein>
<dbReference type="InterPro" id="IPR015943">
    <property type="entry name" value="WD40/YVTN_repeat-like_dom_sf"/>
</dbReference>
<evidence type="ECO:0000256" key="3">
    <source>
        <dbReference type="SAM" id="MobiDB-lite"/>
    </source>
</evidence>
<evidence type="ECO:0000313" key="7">
    <source>
        <dbReference type="EMBL" id="KEZ42340.1"/>
    </source>
</evidence>
<dbReference type="Proteomes" id="UP000028545">
    <property type="component" value="Unassembled WGS sequence"/>
</dbReference>
<evidence type="ECO:0000256" key="2">
    <source>
        <dbReference type="ARBA" id="ARBA00023242"/>
    </source>
</evidence>
<evidence type="ECO:0000313" key="8">
    <source>
        <dbReference type="Proteomes" id="UP000028545"/>
    </source>
</evidence>
<keyword evidence="2" id="KW-0539">Nucleus</keyword>
<dbReference type="InterPro" id="IPR004871">
    <property type="entry name" value="RSE1/DDB1/CPSF1_C"/>
</dbReference>
<feature type="region of interest" description="Disordered" evidence="3">
    <location>
        <begin position="484"/>
        <end position="519"/>
    </location>
</feature>
<dbReference type="PANTHER" id="PTHR10644">
    <property type="entry name" value="DNA REPAIR/RNA PROCESSING CPSF FAMILY"/>
    <property type="match status" value="1"/>
</dbReference>
<evidence type="ECO:0000256" key="1">
    <source>
        <dbReference type="ARBA" id="ARBA00004123"/>
    </source>
</evidence>
<dbReference type="Pfam" id="PF03178">
    <property type="entry name" value="CPSF_A"/>
    <property type="match status" value="1"/>
</dbReference>
<comment type="caution">
    <text evidence="7">The sequence shown here is derived from an EMBL/GenBank/DDBJ whole genome shotgun (WGS) entry which is preliminary data.</text>
</comment>
<feature type="domain" description="RSE1/DDB1/CPSF1 C-terminal" evidence="4">
    <location>
        <begin position="1059"/>
        <end position="1409"/>
    </location>
</feature>
<dbReference type="GeneID" id="27724579"/>
<dbReference type="VEuPathDB" id="FungiDB:SAPIO_CDS5507"/>